<keyword evidence="3" id="KW-1185">Reference proteome</keyword>
<dbReference type="InterPro" id="IPR012312">
    <property type="entry name" value="Hemerythrin-like"/>
</dbReference>
<protein>
    <submittedName>
        <fullName evidence="2">Cation-binding protein</fullName>
    </submittedName>
</protein>
<dbReference type="Gene3D" id="1.20.120.520">
    <property type="entry name" value="nmb1532 protein domain like"/>
    <property type="match status" value="1"/>
</dbReference>
<feature type="domain" description="Hemerythrin-like" evidence="1">
    <location>
        <begin position="24"/>
        <end position="164"/>
    </location>
</feature>
<sequence>MRLLLERYPREVWPGHSNLGQTARFWLQRHDMFRELGGALRSATGEFREGLVRPPEFQAWFVPRLQFFLNELNNHHHIEDYSYFPLFREAEPRLLKGFDILENDHEVIHVAIGKVARAANELLQSMQKDSLQRSVDHYANVSDVLLAGLLRHLDDEEDLIIPLILDRTEETLGL</sequence>
<dbReference type="Proteomes" id="UP000321085">
    <property type="component" value="Unassembled WGS sequence"/>
</dbReference>
<comment type="caution">
    <text evidence="2">The sequence shown here is derived from an EMBL/GenBank/DDBJ whole genome shotgun (WGS) entry which is preliminary data.</text>
</comment>
<accession>A0A512BPU4</accession>
<name>A0A512BPU4_9HYPH</name>
<gene>
    <name evidence="2" type="ORF">MAE02_16610</name>
</gene>
<organism evidence="2 3">
    <name type="scientific">Microvirga aerophila</name>
    <dbReference type="NCBI Taxonomy" id="670291"/>
    <lineage>
        <taxon>Bacteria</taxon>
        <taxon>Pseudomonadati</taxon>
        <taxon>Pseudomonadota</taxon>
        <taxon>Alphaproteobacteria</taxon>
        <taxon>Hyphomicrobiales</taxon>
        <taxon>Methylobacteriaceae</taxon>
        <taxon>Microvirga</taxon>
    </lineage>
</organism>
<reference evidence="2 3" key="1">
    <citation type="submission" date="2019-07" db="EMBL/GenBank/DDBJ databases">
        <title>Whole genome shotgun sequence of Microvirga aerophila NBRC 106136.</title>
        <authorList>
            <person name="Hosoyama A."/>
            <person name="Uohara A."/>
            <person name="Ohji S."/>
            <person name="Ichikawa N."/>
        </authorList>
    </citation>
    <scope>NUCLEOTIDE SEQUENCE [LARGE SCALE GENOMIC DNA]</scope>
    <source>
        <strain evidence="2 3">NBRC 106136</strain>
    </source>
</reference>
<dbReference type="EMBL" id="BJYU01000018">
    <property type="protein sequence ID" value="GEO13965.1"/>
    <property type="molecule type" value="Genomic_DNA"/>
</dbReference>
<evidence type="ECO:0000313" key="3">
    <source>
        <dbReference type="Proteomes" id="UP000321085"/>
    </source>
</evidence>
<evidence type="ECO:0000259" key="1">
    <source>
        <dbReference type="Pfam" id="PF01814"/>
    </source>
</evidence>
<dbReference type="CDD" id="cd12108">
    <property type="entry name" value="Hr-like"/>
    <property type="match status" value="1"/>
</dbReference>
<evidence type="ECO:0000313" key="2">
    <source>
        <dbReference type="EMBL" id="GEO13965.1"/>
    </source>
</evidence>
<proteinExistence type="predicted"/>
<dbReference type="Pfam" id="PF01814">
    <property type="entry name" value="Hemerythrin"/>
    <property type="match status" value="1"/>
</dbReference>
<dbReference type="AlphaFoldDB" id="A0A512BPU4"/>